<feature type="region of interest" description="Disordered" evidence="1">
    <location>
        <begin position="57"/>
        <end position="94"/>
    </location>
</feature>
<dbReference type="AlphaFoldDB" id="A0AAN9V0Y5"/>
<dbReference type="Proteomes" id="UP001378592">
    <property type="component" value="Unassembled WGS sequence"/>
</dbReference>
<dbReference type="EMBL" id="JAZDUA010000735">
    <property type="protein sequence ID" value="KAK7789572.1"/>
    <property type="molecule type" value="Genomic_DNA"/>
</dbReference>
<feature type="compositionally biased region" description="Basic and acidic residues" evidence="1">
    <location>
        <begin position="60"/>
        <end position="69"/>
    </location>
</feature>
<protein>
    <submittedName>
        <fullName evidence="2">Uncharacterized protein</fullName>
    </submittedName>
</protein>
<accession>A0AAN9V0Y5</accession>
<sequence length="130" mass="13812">MLSPLPSMGIAGVRLARTVAAAAAAAAQQNNTGNARATSASKQPVYCCERSSGRRHAKRPCAEAREDGIVARQRASASESTRGEWWGQGGEPEQRVPLSREVAVASAALPTVAFWSCERAHFAWPPLAVR</sequence>
<keyword evidence="3" id="KW-1185">Reference proteome</keyword>
<evidence type="ECO:0000313" key="3">
    <source>
        <dbReference type="Proteomes" id="UP001378592"/>
    </source>
</evidence>
<reference evidence="2 3" key="1">
    <citation type="submission" date="2024-03" db="EMBL/GenBank/DDBJ databases">
        <title>The genome assembly and annotation of the cricket Gryllus longicercus Weissman &amp; Gray.</title>
        <authorList>
            <person name="Szrajer S."/>
            <person name="Gray D."/>
            <person name="Ylla G."/>
        </authorList>
    </citation>
    <scope>NUCLEOTIDE SEQUENCE [LARGE SCALE GENOMIC DNA]</scope>
    <source>
        <strain evidence="2">DAG 2021-001</strain>
        <tissue evidence="2">Whole body minus gut</tissue>
    </source>
</reference>
<evidence type="ECO:0000256" key="1">
    <source>
        <dbReference type="SAM" id="MobiDB-lite"/>
    </source>
</evidence>
<name>A0AAN9V0Y5_9ORTH</name>
<organism evidence="2 3">
    <name type="scientific">Gryllus longicercus</name>
    <dbReference type="NCBI Taxonomy" id="2509291"/>
    <lineage>
        <taxon>Eukaryota</taxon>
        <taxon>Metazoa</taxon>
        <taxon>Ecdysozoa</taxon>
        <taxon>Arthropoda</taxon>
        <taxon>Hexapoda</taxon>
        <taxon>Insecta</taxon>
        <taxon>Pterygota</taxon>
        <taxon>Neoptera</taxon>
        <taxon>Polyneoptera</taxon>
        <taxon>Orthoptera</taxon>
        <taxon>Ensifera</taxon>
        <taxon>Gryllidea</taxon>
        <taxon>Grylloidea</taxon>
        <taxon>Gryllidae</taxon>
        <taxon>Gryllinae</taxon>
        <taxon>Gryllus</taxon>
    </lineage>
</organism>
<evidence type="ECO:0000313" key="2">
    <source>
        <dbReference type="EMBL" id="KAK7789572.1"/>
    </source>
</evidence>
<comment type="caution">
    <text evidence="2">The sequence shown here is derived from an EMBL/GenBank/DDBJ whole genome shotgun (WGS) entry which is preliminary data.</text>
</comment>
<gene>
    <name evidence="2" type="ORF">R5R35_010078</name>
</gene>
<proteinExistence type="predicted"/>